<evidence type="ECO:0000256" key="8">
    <source>
        <dbReference type="SAM" id="SignalP"/>
    </source>
</evidence>
<evidence type="ECO:0000256" key="3">
    <source>
        <dbReference type="ARBA" id="ARBA00023180"/>
    </source>
</evidence>
<dbReference type="Ensembl" id="ENSUPAT00010007204.1">
    <property type="protein sequence ID" value="ENSUPAP00010006300.1"/>
    <property type="gene ID" value="ENSUPAG00010005064.1"/>
</dbReference>
<dbReference type="GeneTree" id="ENSGT00940000154091"/>
<feature type="repeat" description="CSPG" evidence="5">
    <location>
        <begin position="1359"/>
        <end position="1450"/>
    </location>
</feature>
<feature type="repeat" description="CSPG" evidence="5">
    <location>
        <begin position="1024"/>
        <end position="1116"/>
    </location>
</feature>
<feature type="repeat" description="CSPG" evidence="5">
    <location>
        <begin position="895"/>
        <end position="989"/>
    </location>
</feature>
<dbReference type="SMART" id="SM00282">
    <property type="entry name" value="LamG"/>
    <property type="match status" value="2"/>
</dbReference>
<evidence type="ECO:0000256" key="7">
    <source>
        <dbReference type="SAM" id="Phobius"/>
    </source>
</evidence>
<feature type="signal peptide" evidence="8">
    <location>
        <begin position="1"/>
        <end position="26"/>
    </location>
</feature>
<dbReference type="InterPro" id="IPR051561">
    <property type="entry name" value="FRAS1_ECM"/>
</dbReference>
<feature type="repeat" description="CSPG" evidence="5">
    <location>
        <begin position="1707"/>
        <end position="1806"/>
    </location>
</feature>
<proteinExistence type="predicted"/>
<dbReference type="SUPFAM" id="SSF49899">
    <property type="entry name" value="Concanavalin A-like lectins/glucanases"/>
    <property type="match status" value="2"/>
</dbReference>
<evidence type="ECO:0000256" key="1">
    <source>
        <dbReference type="ARBA" id="ARBA00022729"/>
    </source>
</evidence>
<evidence type="ECO:0000313" key="10">
    <source>
        <dbReference type="Ensembl" id="ENSUPAP00010006300.1"/>
    </source>
</evidence>
<evidence type="ECO:0000256" key="6">
    <source>
        <dbReference type="SAM" id="MobiDB-lite"/>
    </source>
</evidence>
<feature type="region of interest" description="Disordered" evidence="6">
    <location>
        <begin position="2223"/>
        <end position="2243"/>
    </location>
</feature>
<evidence type="ECO:0000256" key="2">
    <source>
        <dbReference type="ARBA" id="ARBA00022737"/>
    </source>
</evidence>
<dbReference type="Pfam" id="PF02210">
    <property type="entry name" value="Laminin_G_2"/>
    <property type="match status" value="2"/>
</dbReference>
<reference evidence="10" key="2">
    <citation type="submission" date="2025-09" db="UniProtKB">
        <authorList>
            <consortium name="Ensembl"/>
        </authorList>
    </citation>
    <scope>IDENTIFICATION</scope>
</reference>
<evidence type="ECO:0000256" key="5">
    <source>
        <dbReference type="PROSITE-ProRule" id="PRU01201"/>
    </source>
</evidence>
<accession>A0A8D2H142</accession>
<evidence type="ECO:0000313" key="11">
    <source>
        <dbReference type="Proteomes" id="UP000694417"/>
    </source>
</evidence>
<keyword evidence="7" id="KW-1133">Transmembrane helix</keyword>
<dbReference type="InterPro" id="IPR013320">
    <property type="entry name" value="ConA-like_dom_sf"/>
</dbReference>
<dbReference type="PROSITE" id="PS51854">
    <property type="entry name" value="CSPG"/>
    <property type="match status" value="14"/>
</dbReference>
<evidence type="ECO:0000256" key="4">
    <source>
        <dbReference type="PROSITE-ProRule" id="PRU00122"/>
    </source>
</evidence>
<organism evidence="10 11">
    <name type="scientific">Urocitellus parryii</name>
    <name type="common">Arctic ground squirrel</name>
    <name type="synonym">Spermophilus parryii</name>
    <dbReference type="NCBI Taxonomy" id="9999"/>
    <lineage>
        <taxon>Eukaryota</taxon>
        <taxon>Metazoa</taxon>
        <taxon>Chordata</taxon>
        <taxon>Craniata</taxon>
        <taxon>Vertebrata</taxon>
        <taxon>Euteleostomi</taxon>
        <taxon>Mammalia</taxon>
        <taxon>Eutheria</taxon>
        <taxon>Euarchontoglires</taxon>
        <taxon>Glires</taxon>
        <taxon>Rodentia</taxon>
        <taxon>Sciuromorpha</taxon>
        <taxon>Sciuridae</taxon>
        <taxon>Xerinae</taxon>
        <taxon>Marmotini</taxon>
        <taxon>Urocitellus</taxon>
    </lineage>
</organism>
<name>A0A8D2H142_UROPR</name>
<feature type="repeat" description="CSPG" evidence="5">
    <location>
        <begin position="1474"/>
        <end position="1564"/>
    </location>
</feature>
<dbReference type="PANTHER" id="PTHR45739">
    <property type="entry name" value="MATRIX PROTEIN, PUTATIVE-RELATED"/>
    <property type="match status" value="1"/>
</dbReference>
<keyword evidence="1 8" id="KW-0732">Signal</keyword>
<protein>
    <recommendedName>
        <fullName evidence="9">Laminin G domain-containing protein</fullName>
    </recommendedName>
</protein>
<feature type="domain" description="Laminin G" evidence="9">
    <location>
        <begin position="209"/>
        <end position="388"/>
    </location>
</feature>
<dbReference type="Pfam" id="PF16184">
    <property type="entry name" value="Cadherin_3"/>
    <property type="match status" value="14"/>
</dbReference>
<keyword evidence="7" id="KW-0812">Transmembrane</keyword>
<feature type="repeat" description="CSPG" evidence="5">
    <location>
        <begin position="780"/>
        <end position="875"/>
    </location>
</feature>
<feature type="repeat" description="CSPG" evidence="5">
    <location>
        <begin position="663"/>
        <end position="761"/>
    </location>
</feature>
<dbReference type="GO" id="GO:0009653">
    <property type="term" value="P:anatomical structure morphogenesis"/>
    <property type="evidence" value="ECO:0007669"/>
    <property type="project" value="TreeGrafter"/>
</dbReference>
<dbReference type="InterPro" id="IPR039005">
    <property type="entry name" value="CSPG_rpt"/>
</dbReference>
<keyword evidence="2" id="KW-0677">Repeat</keyword>
<dbReference type="PANTHER" id="PTHR45739:SF14">
    <property type="entry name" value="CHONDROITIN SULFATE PROTEOGLYCAN 4"/>
    <property type="match status" value="1"/>
</dbReference>
<feature type="transmembrane region" description="Helical" evidence="7">
    <location>
        <begin position="2271"/>
        <end position="2296"/>
    </location>
</feature>
<feature type="domain" description="Laminin G" evidence="9">
    <location>
        <begin position="24"/>
        <end position="199"/>
    </location>
</feature>
<feature type="repeat" description="CSPG" evidence="5">
    <location>
        <begin position="1836"/>
        <end position="1930"/>
    </location>
</feature>
<feature type="repeat" description="CSPG" evidence="5">
    <location>
        <begin position="1581"/>
        <end position="1681"/>
    </location>
</feature>
<feature type="repeat" description="CSPG" evidence="5">
    <location>
        <begin position="1132"/>
        <end position="1223"/>
    </location>
</feature>
<feature type="repeat" description="CSPG" evidence="5">
    <location>
        <begin position="1947"/>
        <end position="2035"/>
    </location>
</feature>
<keyword evidence="11" id="KW-1185">Reference proteome</keyword>
<sequence length="2398" mass="268839">MGRLGARRLVLLAACLGLCGARGALGASFYGESYVELNILEVSSELSLELKFQTSKPQGLLFLAAGKNDYCVIELLAGTLRVRMHLGAGEQVLLSEQRVHMDNLVWHLVELYYVKDHVFLVIDKHYETTSQMSGGVHNLNFHHGIYIGGHGGLNVPYLDGNLPNFRGCMEDVILNQREILMSLRSYPGFKKVYEVSLGCNDEFFAGEDEAINFFSSRSYVTFPEWKVQGEGLLEFALQTGTQQALLLFQPGREGDFVALEIHESLLKAYGGRNESKIQLSSFNLVSDNKWHVIQLKLRERYMDLVVDAQRVRTLLPFQSKPFVSKGPLLVRGLDTRMWEKVKRLELASVPRKSAPGISLKGCIRDLKTNSEKRALRDALISKDISAGCKIKSIDNANPSTTVTETLLQSEVSHSTAVPGTNFQDESSHSLVVSNLEVQEGGRALLEPQHVDVNEEFKDLDINYSQLLFKIEEMPVHGFIQLDVSPEPEMEKTFTLLDLWQEKVWYVHDGSEQPTDRFTFSISFHSKKEIPSYLQNHVPRVFNIIVIPVNDPPYLKLQEGNLLVLFENSKKQLTPNVIQVSDPDTVSSSLSFSVLGSFNSDAGFLENANDPGRPINSFTHEDLRDGNIFYVHRGHRNSRIVLRASDGELVSNTAVLRVMAVPWDFEVANRTGVIVSQGGSVLITGSNLSVEINGERHEMEARYDITHPPQFGQIQRRGLSGEWKQVRTFSQRSIDRGRVRYHSTFQELQQENITDHFKFKVSIEGKVSKELIFPVTIQWLKIVLLKNVPLEVSNINQQILNSDHLQAAAWGVEVAKRELLFKLLTPPKKGKLLHGDKVLKTNSTFSQKDITDSKISYEPQERPREDSQDTFRFLIIAKHIESNDYTFRINFKTDRTHIILTNKGLLVKEGEGKLITKSELFVRTLDNQIFQYKVTKGPQHGKLKLISFPDSLESNDSITTFTDQDIVGERLMYIHDDSETQYDEFFLVASAKGSGQEGVARDLDSEQMSTEIKVTVAVELKNDERPVRMVDKVFHVVRNGQRLLTLEDLCYHDPDLDFDDGQLLYTRRGIPNGDLVRTKDPTQKLYQFRQEDLREGHVLFRHRGADSARFVLFVTDGVHYTSSLLEVSVSDPYVQIANNTGLLVQRGKDSCLTTANLSVTTNQDVRTDLEVEFHIVRPPKHGRVLVNNSVSYSFSQHDLKRGQVVYRHHGSGNLDVFNLTVKVKDTHLEVGVCVQVCSEGQPPHTQVLHRNTLVVEEGKPVKLSRRRLQAGNEASIPPEAEFIVSSPSRHGYLQISEPEGGSLGADEKSTLRFTHRDLDDGRVLYVQTAPDQQQDRFSLDVINDSQVVSAVEILLDIIPKWIPLEVQNFTVQEGGSKALLEDDLKIPSKYFEGLDCEFILLESPKHGYVQNSDFPRVKLMKFTRKQVEKELIYYVHDDSEELLDNFTIFANSSELGKQSLPKTLFVTVESVNDKAPVITANKILQVWVNSVTEVTRGELCAEDEDSSPQDLVYWVTPPSNGHLADKSFPGRIIQNFTQAQINKGQLVFVHSGAMSGGFSFQVTDGLNFAPRQIFSITARALVISLEVNRGLSVFPGSVKPLSPRDLKAVTNDVDNAGNRSITFTVVSSPRLGRLLRMNSDNSTEKVSIFTQYLVSEGLILYEHVDRVNTGWTAEDSFTFIASSPPAAALGPKEFRISISYEVQEPGQQSCLLANTGAAVKEGDRVLIDQSKLDASNLLFKLPESQRSSYEIWFQIISLPYHGTIMVGERNLTKGKPNFSQSLINKLRLTYLHDDSETLADGFTFAVWSNEKHKSVTKPEADFIEEMFNITITPVNDQAPELKTKGLRLKVLQGSRVAVGPEVLKVEDLDSPPDEIRYTIIRHPSNGFLAMTYPPDTLVHQFTQADIDNSQVWFAQDGSLSSGVFYFSVTDGEHRPLYKLFHLDVIPISITLMNLTDLLVPQGQTTVPITNAHLSAVTNGRSPQIIYRITWPLQHGHLLIGNQVVSSFGQEDLDSGRLSYHMTNLTASEDQLRFSLFTSECNLTGQTLGIRVQPLLRVTSNLKIANRVAHQLRRKDLDATELANMTNSDPKFEVTEPPVHGRLIRRVIHSTVMEDATLFTQRDIDQGLLMLDPHASLSGTDMLNDSFTFLLRADHVQPAIGHLPFIIMPLDPWLLQTLTSDVPLRVTGDNLVTSVLLQKKPVVSSGPVALTQMETLGKLTQARSHRADPWGPFSGEEPSLDDKVSPTTSIWPPAATKASSGAPTQLRESSYPLIVIIPLAAVFLLLMLTVVALCVWLLGQRKEKAKPLIEPQANLEPTTPSCRPERSITVPTVTVTPLMKSSSSPPASLFRAPPCGQMASPVAEPTERCAPWETWMNLDPDMIKLCRQTNPTLKHNQYWV</sequence>
<reference evidence="10" key="1">
    <citation type="submission" date="2025-08" db="UniProtKB">
        <authorList>
            <consortium name="Ensembl"/>
        </authorList>
    </citation>
    <scope>IDENTIFICATION</scope>
</reference>
<evidence type="ECO:0000259" key="9">
    <source>
        <dbReference type="PROSITE" id="PS50025"/>
    </source>
</evidence>
<keyword evidence="3" id="KW-0325">Glycoprotein</keyword>
<dbReference type="InterPro" id="IPR001791">
    <property type="entry name" value="Laminin_G"/>
</dbReference>
<feature type="repeat" description="CSPG" evidence="5">
    <location>
        <begin position="426"/>
        <end position="522"/>
    </location>
</feature>
<feature type="chain" id="PRO_5034406046" description="Laminin G domain-containing protein" evidence="8">
    <location>
        <begin position="27"/>
        <end position="2398"/>
    </location>
</feature>
<feature type="repeat" description="CSPG" evidence="5">
    <location>
        <begin position="553"/>
        <end position="646"/>
    </location>
</feature>
<dbReference type="CDD" id="cd00110">
    <property type="entry name" value="LamG"/>
    <property type="match status" value="2"/>
</dbReference>
<dbReference type="Gene3D" id="2.60.120.200">
    <property type="match status" value="2"/>
</dbReference>
<keyword evidence="7" id="KW-0472">Membrane</keyword>
<dbReference type="PROSITE" id="PS50025">
    <property type="entry name" value="LAM_G_DOMAIN"/>
    <property type="match status" value="2"/>
</dbReference>
<feature type="repeat" description="CSPG" evidence="5">
    <location>
        <begin position="1243"/>
        <end position="1341"/>
    </location>
</feature>
<dbReference type="Proteomes" id="UP000694417">
    <property type="component" value="Unplaced"/>
</dbReference>
<comment type="caution">
    <text evidence="4">Lacks conserved residue(s) required for the propagation of feature annotation.</text>
</comment>